<organism evidence="1 2">
    <name type="scientific">Erythroxylum novogranatense</name>
    <dbReference type="NCBI Taxonomy" id="1862640"/>
    <lineage>
        <taxon>Eukaryota</taxon>
        <taxon>Viridiplantae</taxon>
        <taxon>Streptophyta</taxon>
        <taxon>Embryophyta</taxon>
        <taxon>Tracheophyta</taxon>
        <taxon>Spermatophyta</taxon>
        <taxon>Magnoliopsida</taxon>
        <taxon>eudicotyledons</taxon>
        <taxon>Gunneridae</taxon>
        <taxon>Pentapetalae</taxon>
        <taxon>rosids</taxon>
        <taxon>fabids</taxon>
        <taxon>Malpighiales</taxon>
        <taxon>Erythroxylaceae</taxon>
        <taxon>Erythroxylum</taxon>
    </lineage>
</organism>
<gene>
    <name evidence="1" type="ORF">K2173_010841</name>
</gene>
<keyword evidence="2" id="KW-1185">Reference proteome</keyword>
<accession>A0AAV8SZT7</accession>
<comment type="caution">
    <text evidence="1">The sequence shown here is derived from an EMBL/GenBank/DDBJ whole genome shotgun (WGS) entry which is preliminary data.</text>
</comment>
<dbReference type="Proteomes" id="UP001159364">
    <property type="component" value="Linkage Group LG07"/>
</dbReference>
<evidence type="ECO:0000313" key="2">
    <source>
        <dbReference type="Proteomes" id="UP001159364"/>
    </source>
</evidence>
<name>A0AAV8SZT7_9ROSI</name>
<dbReference type="EMBL" id="JAIWQS010000007">
    <property type="protein sequence ID" value="KAJ8759985.1"/>
    <property type="molecule type" value="Genomic_DNA"/>
</dbReference>
<dbReference type="PANTHER" id="PTHR33972:SF25">
    <property type="entry name" value="GENOME ASSEMBLY, CHROMOSOME: A06"/>
    <property type="match status" value="1"/>
</dbReference>
<evidence type="ECO:0000313" key="1">
    <source>
        <dbReference type="EMBL" id="KAJ8759985.1"/>
    </source>
</evidence>
<sequence>MARSLSLSLSKTFLTANVVTTTSVRSSARSVTFRSLSSVAPNPDLAGEDSTDPLLSKLEDVIHRIIVRRSAPGWLPFLPGHSYWVPPPRSASRSLGIAQLIEKLANPMSPEESLSTTTVRGWPSSDYFIKGFGSPFLSFFFCFVLGCCNITIRTERSDLLSFYGFFLGEF</sequence>
<reference evidence="1 2" key="1">
    <citation type="submission" date="2021-09" db="EMBL/GenBank/DDBJ databases">
        <title>Genomic insights and catalytic innovation underlie evolution of tropane alkaloids biosynthesis.</title>
        <authorList>
            <person name="Wang Y.-J."/>
            <person name="Tian T."/>
            <person name="Huang J.-P."/>
            <person name="Huang S.-X."/>
        </authorList>
    </citation>
    <scope>NUCLEOTIDE SEQUENCE [LARGE SCALE GENOMIC DNA]</scope>
    <source>
        <strain evidence="1">KIB-2018</strain>
        <tissue evidence="1">Leaf</tissue>
    </source>
</reference>
<protein>
    <submittedName>
        <fullName evidence="1">Uncharacterized protein</fullName>
    </submittedName>
</protein>
<dbReference type="PANTHER" id="PTHR33972">
    <property type="entry name" value="EXPRESSED PROTEIN"/>
    <property type="match status" value="1"/>
</dbReference>
<proteinExistence type="predicted"/>
<dbReference type="AlphaFoldDB" id="A0AAV8SZT7"/>